<organism evidence="2 3">
    <name type="scientific">Qipengyuania spongiae</name>
    <dbReference type="NCBI Taxonomy" id="2909673"/>
    <lineage>
        <taxon>Bacteria</taxon>
        <taxon>Pseudomonadati</taxon>
        <taxon>Pseudomonadota</taxon>
        <taxon>Alphaproteobacteria</taxon>
        <taxon>Sphingomonadales</taxon>
        <taxon>Erythrobacteraceae</taxon>
        <taxon>Qipengyuania</taxon>
    </lineage>
</organism>
<evidence type="ECO:0000313" key="3">
    <source>
        <dbReference type="Proteomes" id="UP001065265"/>
    </source>
</evidence>
<evidence type="ECO:0000256" key="1">
    <source>
        <dbReference type="SAM" id="SignalP"/>
    </source>
</evidence>
<sequence length="396" mass="42986">MQRIALLAVALLSAGCASAQSQTENADPATTVRAANGVRLTVVEPPIPAAEAGLQYLFDVPGKGKPVGPVTQQWSMLGREDRGAATRDSEYRARSCKPLVRKGANWLGEIVARAADRRVVIVNESHTVTRHRDTIGQIIAALRPLGYSVYAAETFGNYGEPTNIETNAELAWPHLTDGTYTNEAAFGRLIRKAKTLGYRLAAYEQKREQRAEPGAGLEADIKARETAQAENLAEILATMAPDEKLIVHVGYAHASEVPLPPGGRLWMAARLQRLTGIDPLTISQTLCSSDGGKPFLAELPDSEPKSLVDLVLSQPVASFKRSRPAWRRASGDLEVDIPEVFRAEGVPLVIEAFRTEEPFAAVPMDRIYVEPGEDIPLLLPPGDYKVRAVVPSFVAR</sequence>
<protein>
    <submittedName>
        <fullName evidence="2">Uncharacterized protein</fullName>
    </submittedName>
</protein>
<proteinExistence type="predicted"/>
<dbReference type="PROSITE" id="PS51257">
    <property type="entry name" value="PROKAR_LIPOPROTEIN"/>
    <property type="match status" value="1"/>
</dbReference>
<name>A0ABY5T637_9SPHN</name>
<gene>
    <name evidence="2" type="ORF">L1F33_05585</name>
</gene>
<accession>A0ABY5T637</accession>
<evidence type="ECO:0000313" key="2">
    <source>
        <dbReference type="EMBL" id="UVI40414.1"/>
    </source>
</evidence>
<dbReference type="RefSeq" id="WP_265560682.1">
    <property type="nucleotide sequence ID" value="NZ_CP092471.1"/>
</dbReference>
<reference evidence="2" key="1">
    <citation type="submission" date="2022-02" db="EMBL/GenBank/DDBJ databases">
        <title>Qipengyuania spongiae sp. nov., isolated from marine sponge.</title>
        <authorList>
            <person name="Li Z."/>
            <person name="Zhang M."/>
        </authorList>
    </citation>
    <scope>NUCLEOTIDE SEQUENCE</scope>
    <source>
        <strain evidence="2">PHS-Z21</strain>
    </source>
</reference>
<feature type="signal peptide" evidence="1">
    <location>
        <begin position="1"/>
        <end position="19"/>
    </location>
</feature>
<feature type="chain" id="PRO_5045504342" evidence="1">
    <location>
        <begin position="20"/>
        <end position="396"/>
    </location>
</feature>
<dbReference type="EMBL" id="CP092471">
    <property type="protein sequence ID" value="UVI40414.1"/>
    <property type="molecule type" value="Genomic_DNA"/>
</dbReference>
<keyword evidence="3" id="KW-1185">Reference proteome</keyword>
<dbReference type="Proteomes" id="UP001065265">
    <property type="component" value="Chromosome"/>
</dbReference>
<keyword evidence="1" id="KW-0732">Signal</keyword>